<proteinExistence type="predicted"/>
<sequence>MLAERPVTQVNVKIAAVSKYDDHQVEIRCKETGLLIWRAWDFEKDFKEDLERELLRYAPR</sequence>
<reference evidence="1" key="1">
    <citation type="submission" date="2018-07" db="EMBL/GenBank/DDBJ databases">
        <authorList>
            <person name="Ashton P.M."/>
            <person name="Dallman T."/>
            <person name="Nair S."/>
            <person name="De Pinna E."/>
            <person name="Peters T."/>
            <person name="Grant K."/>
        </authorList>
    </citation>
    <scope>NUCLEOTIDE SEQUENCE</scope>
    <source>
        <strain evidence="1">127426</strain>
    </source>
</reference>
<organism evidence="1">
    <name type="scientific">Salmonella enteritidis</name>
    <dbReference type="NCBI Taxonomy" id="149539"/>
    <lineage>
        <taxon>Bacteria</taxon>
        <taxon>Pseudomonadati</taxon>
        <taxon>Pseudomonadota</taxon>
        <taxon>Gammaproteobacteria</taxon>
        <taxon>Enterobacterales</taxon>
        <taxon>Enterobacteriaceae</taxon>
        <taxon>Salmonella</taxon>
    </lineage>
</organism>
<dbReference type="Pfam" id="PF06006">
    <property type="entry name" value="DUF905"/>
    <property type="match status" value="1"/>
</dbReference>
<name>A0A625PMW2_SALEN</name>
<dbReference type="AlphaFoldDB" id="A0A625PMW2"/>
<evidence type="ECO:0000313" key="1">
    <source>
        <dbReference type="EMBL" id="ECZ9813261.1"/>
    </source>
</evidence>
<dbReference type="InterPro" id="IPR009253">
    <property type="entry name" value="DUF905"/>
</dbReference>
<protein>
    <submittedName>
        <fullName evidence="1">DUF905 domain-containing protein</fullName>
    </submittedName>
</protein>
<accession>A0A625PMW2</accession>
<gene>
    <name evidence="1" type="ORF">A4M41_23300</name>
</gene>
<dbReference type="EMBL" id="AALIND010000040">
    <property type="protein sequence ID" value="ECZ9813261.1"/>
    <property type="molecule type" value="Genomic_DNA"/>
</dbReference>
<comment type="caution">
    <text evidence="1">The sequence shown here is derived from an EMBL/GenBank/DDBJ whole genome shotgun (WGS) entry which is preliminary data.</text>
</comment>